<keyword evidence="4 8" id="KW-0808">Transferase</keyword>
<dbReference type="Gene3D" id="3.90.1150.10">
    <property type="entry name" value="Aspartate Aminotransferase, domain 1"/>
    <property type="match status" value="1"/>
</dbReference>
<dbReference type="CDD" id="cd06453">
    <property type="entry name" value="SufS_like"/>
    <property type="match status" value="1"/>
</dbReference>
<evidence type="ECO:0000256" key="4">
    <source>
        <dbReference type="ARBA" id="ARBA00022679"/>
    </source>
</evidence>
<dbReference type="GO" id="GO:0006534">
    <property type="term" value="P:cysteine metabolic process"/>
    <property type="evidence" value="ECO:0007669"/>
    <property type="project" value="UniProtKB-UniRule"/>
</dbReference>
<dbReference type="InterPro" id="IPR015422">
    <property type="entry name" value="PyrdxlP-dep_Trfase_small"/>
</dbReference>
<dbReference type="Proteomes" id="UP000198623">
    <property type="component" value="Unassembled WGS sequence"/>
</dbReference>
<dbReference type="NCBIfam" id="TIGR01979">
    <property type="entry name" value="sufS"/>
    <property type="match status" value="1"/>
</dbReference>
<protein>
    <recommendedName>
        <fullName evidence="8">Cysteine desulfurase</fullName>
        <ecNumber evidence="8">2.8.1.7</ecNumber>
    </recommendedName>
</protein>
<sequence>MNNVMNNTMLANAVDDFDVTALRMDFPILDKKVGGKPLIYFDNAATTQKPESVIKAMDDYYRSMNANVHRAAHTLSAQATDAFERARRHVAAFINSPFMEEIIWVRGTTEAINLVAATWGRANIQAGDRILLTEMEHHSNIVPWQLLAKEKGAEIIVLSVTDAGELDLTNLDSLLDQRVKLVALTHASNALGTRNPLEQIIEKAHSVGAKVLVDGAQAVAHWDIDVQSLNCDFYAFSGHKMYGPTGIGVLWGRRELLEQMPPYQSGGEMIKRVSFSDTSFNDLPYKFEAGTPNIAGATGMDAAINYLGKIDRQAVSQYEAGLLEYAIRKAADIPGINRVGTAKDSASIFSFTLKGVHPSDVGTILNQQGIAVRDGHHCAQPLMDRLNIPGTIRASFAFYNTFDEIDQFVEGLVKARSLLC</sequence>
<dbReference type="InterPro" id="IPR020578">
    <property type="entry name" value="Aminotrans_V_PyrdxlP_BS"/>
</dbReference>
<proteinExistence type="inferred from homology"/>
<dbReference type="GO" id="GO:0016829">
    <property type="term" value="F:lyase activity"/>
    <property type="evidence" value="ECO:0007669"/>
    <property type="project" value="UniProtKB-KW"/>
</dbReference>
<comment type="cofactor">
    <cofactor evidence="1 7">
        <name>pyridoxal 5'-phosphate</name>
        <dbReference type="ChEBI" id="CHEBI:597326"/>
    </cofactor>
</comment>
<comment type="catalytic activity">
    <reaction evidence="6 8">
        <text>(sulfur carrier)-H + L-cysteine = (sulfur carrier)-SH + L-alanine</text>
        <dbReference type="Rhea" id="RHEA:43892"/>
        <dbReference type="Rhea" id="RHEA-COMP:14737"/>
        <dbReference type="Rhea" id="RHEA-COMP:14739"/>
        <dbReference type="ChEBI" id="CHEBI:29917"/>
        <dbReference type="ChEBI" id="CHEBI:35235"/>
        <dbReference type="ChEBI" id="CHEBI:57972"/>
        <dbReference type="ChEBI" id="CHEBI:64428"/>
        <dbReference type="EC" id="2.8.1.7"/>
    </reaction>
</comment>
<dbReference type="InterPro" id="IPR016454">
    <property type="entry name" value="Cysteine_dSase"/>
</dbReference>
<evidence type="ECO:0000256" key="7">
    <source>
        <dbReference type="RuleBase" id="RU004504"/>
    </source>
</evidence>
<evidence type="ECO:0000256" key="8">
    <source>
        <dbReference type="RuleBase" id="RU004506"/>
    </source>
</evidence>
<keyword evidence="5 8" id="KW-0663">Pyridoxal phosphate</keyword>
<reference evidence="11" key="1">
    <citation type="submission" date="2016-10" db="EMBL/GenBank/DDBJ databases">
        <authorList>
            <person name="Varghese N."/>
            <person name="Submissions S."/>
        </authorList>
    </citation>
    <scope>NUCLEOTIDE SEQUENCE [LARGE SCALE GENOMIC DNA]</scope>
    <source>
        <strain evidence="11">CGMCC 1.10971</strain>
    </source>
</reference>
<dbReference type="PROSITE" id="PS00595">
    <property type="entry name" value="AA_TRANSFER_CLASS_5"/>
    <property type="match status" value="1"/>
</dbReference>
<dbReference type="GO" id="GO:0030170">
    <property type="term" value="F:pyridoxal phosphate binding"/>
    <property type="evidence" value="ECO:0007669"/>
    <property type="project" value="UniProtKB-UniRule"/>
</dbReference>
<dbReference type="InterPro" id="IPR015424">
    <property type="entry name" value="PyrdxlP-dep_Trfase"/>
</dbReference>
<organism evidence="10 11">
    <name type="scientific">Neptunomonas qingdaonensis</name>
    <dbReference type="NCBI Taxonomy" id="1045558"/>
    <lineage>
        <taxon>Bacteria</taxon>
        <taxon>Pseudomonadati</taxon>
        <taxon>Pseudomonadota</taxon>
        <taxon>Gammaproteobacteria</taxon>
        <taxon>Oceanospirillales</taxon>
        <taxon>Oceanospirillaceae</taxon>
        <taxon>Neptunomonas</taxon>
    </lineage>
</organism>
<evidence type="ECO:0000256" key="2">
    <source>
        <dbReference type="ARBA" id="ARBA00002824"/>
    </source>
</evidence>
<evidence type="ECO:0000256" key="1">
    <source>
        <dbReference type="ARBA" id="ARBA00001933"/>
    </source>
</evidence>
<evidence type="ECO:0000313" key="10">
    <source>
        <dbReference type="EMBL" id="SFG96454.1"/>
    </source>
</evidence>
<dbReference type="Pfam" id="PF00266">
    <property type="entry name" value="Aminotran_5"/>
    <property type="match status" value="1"/>
</dbReference>
<feature type="domain" description="Aminotransferase class V" evidence="9">
    <location>
        <begin position="39"/>
        <end position="408"/>
    </location>
</feature>
<evidence type="ECO:0000256" key="5">
    <source>
        <dbReference type="ARBA" id="ARBA00022898"/>
    </source>
</evidence>
<dbReference type="PANTHER" id="PTHR43586:SF8">
    <property type="entry name" value="CYSTEINE DESULFURASE 1, CHLOROPLASTIC"/>
    <property type="match status" value="1"/>
</dbReference>
<keyword evidence="10" id="KW-0456">Lyase</keyword>
<gene>
    <name evidence="10" type="ORF">SAMN05216175_12231</name>
</gene>
<dbReference type="STRING" id="1045558.SAMN05216175_12231"/>
<evidence type="ECO:0000256" key="6">
    <source>
        <dbReference type="ARBA" id="ARBA00050776"/>
    </source>
</evidence>
<comment type="function">
    <text evidence="2 8">Catalyzes the removal of elemental sulfur and selenium atoms from L-cysteine, L-cystine, L-selenocysteine, and L-selenocystine to produce L-alanine.</text>
</comment>
<dbReference type="AlphaFoldDB" id="A0A1I2W4X8"/>
<dbReference type="PIRSF" id="PIRSF005572">
    <property type="entry name" value="NifS"/>
    <property type="match status" value="1"/>
</dbReference>
<evidence type="ECO:0000256" key="3">
    <source>
        <dbReference type="ARBA" id="ARBA00010447"/>
    </source>
</evidence>
<comment type="similarity">
    <text evidence="3 8">Belongs to the class-V pyridoxal-phosphate-dependent aminotransferase family. Csd subfamily.</text>
</comment>
<dbReference type="EC" id="2.8.1.7" evidence="8"/>
<dbReference type="InterPro" id="IPR010970">
    <property type="entry name" value="Cys_dSase_SufS"/>
</dbReference>
<dbReference type="SUPFAM" id="SSF53383">
    <property type="entry name" value="PLP-dependent transferases"/>
    <property type="match status" value="1"/>
</dbReference>
<keyword evidence="11" id="KW-1185">Reference proteome</keyword>
<dbReference type="InterPro" id="IPR015421">
    <property type="entry name" value="PyrdxlP-dep_Trfase_major"/>
</dbReference>
<dbReference type="PANTHER" id="PTHR43586">
    <property type="entry name" value="CYSTEINE DESULFURASE"/>
    <property type="match status" value="1"/>
</dbReference>
<dbReference type="Gene3D" id="3.40.640.10">
    <property type="entry name" value="Type I PLP-dependent aspartate aminotransferase-like (Major domain)"/>
    <property type="match status" value="1"/>
</dbReference>
<evidence type="ECO:0000313" key="11">
    <source>
        <dbReference type="Proteomes" id="UP000198623"/>
    </source>
</evidence>
<dbReference type="GO" id="GO:0031071">
    <property type="term" value="F:cysteine desulfurase activity"/>
    <property type="evidence" value="ECO:0007669"/>
    <property type="project" value="UniProtKB-UniRule"/>
</dbReference>
<dbReference type="EMBL" id="FOOU01000022">
    <property type="protein sequence ID" value="SFG96454.1"/>
    <property type="molecule type" value="Genomic_DNA"/>
</dbReference>
<accession>A0A1I2W4X8</accession>
<dbReference type="InterPro" id="IPR000192">
    <property type="entry name" value="Aminotrans_V_dom"/>
</dbReference>
<evidence type="ECO:0000259" key="9">
    <source>
        <dbReference type="Pfam" id="PF00266"/>
    </source>
</evidence>
<name>A0A1I2W4X8_9GAMM</name>
<dbReference type="RefSeq" id="WP_232349053.1">
    <property type="nucleotide sequence ID" value="NZ_FOOU01000022.1"/>
</dbReference>